<comment type="subcellular location">
    <subcellularLocation>
        <location evidence="1">Membrane</location>
        <topology evidence="1">Multi-pass membrane protein</topology>
    </subcellularLocation>
</comment>
<dbReference type="Pfam" id="PF04389">
    <property type="entry name" value="Peptidase_M28"/>
    <property type="match status" value="1"/>
</dbReference>
<dbReference type="Proteomes" id="UP001527925">
    <property type="component" value="Unassembled WGS sequence"/>
</dbReference>
<evidence type="ECO:0000256" key="1">
    <source>
        <dbReference type="ARBA" id="ARBA00004141"/>
    </source>
</evidence>
<keyword evidence="6" id="KW-0175">Coiled coil</keyword>
<feature type="coiled-coil region" evidence="6">
    <location>
        <begin position="50"/>
        <end position="77"/>
    </location>
</feature>
<keyword evidence="13" id="KW-1185">Reference proteome</keyword>
<keyword evidence="5 8" id="KW-0472">Membrane</keyword>
<proteinExistence type="inferred from homology"/>
<keyword evidence="12" id="KW-0121">Carboxypeptidase</keyword>
<evidence type="ECO:0000313" key="12">
    <source>
        <dbReference type="EMBL" id="KAL2911478.1"/>
    </source>
</evidence>
<name>A0ABR4MW53_9FUNG</name>
<reference evidence="12 13" key="1">
    <citation type="submission" date="2023-09" db="EMBL/GenBank/DDBJ databases">
        <title>Pangenome analysis of Batrachochytrium dendrobatidis and related Chytrids.</title>
        <authorList>
            <person name="Yacoub M.N."/>
            <person name="Stajich J.E."/>
            <person name="James T.Y."/>
        </authorList>
    </citation>
    <scope>NUCLEOTIDE SEQUENCE [LARGE SCALE GENOMIC DNA]</scope>
    <source>
        <strain evidence="12 13">JEL0888</strain>
    </source>
</reference>
<feature type="domain" description="Transferrin receptor-like dimerisation" evidence="10">
    <location>
        <begin position="903"/>
        <end position="988"/>
    </location>
</feature>
<dbReference type="SUPFAM" id="SSF53187">
    <property type="entry name" value="Zn-dependent exopeptidases"/>
    <property type="match status" value="1"/>
</dbReference>
<dbReference type="PANTHER" id="PTHR10404">
    <property type="entry name" value="N-ACETYLATED-ALPHA-LINKED ACIDIC DIPEPTIDASE"/>
    <property type="match status" value="1"/>
</dbReference>
<dbReference type="Gene3D" id="3.50.30.30">
    <property type="match status" value="1"/>
</dbReference>
<keyword evidence="12" id="KW-0378">Hydrolase</keyword>
<feature type="region of interest" description="Disordered" evidence="7">
    <location>
        <begin position="886"/>
        <end position="912"/>
    </location>
</feature>
<dbReference type="Gene3D" id="3.40.630.10">
    <property type="entry name" value="Zn peptidases"/>
    <property type="match status" value="1"/>
</dbReference>
<accession>A0ABR4MW53</accession>
<feature type="transmembrane region" description="Helical" evidence="8">
    <location>
        <begin position="178"/>
        <end position="201"/>
    </location>
</feature>
<organism evidence="12 13">
    <name type="scientific">Polyrhizophydium stewartii</name>
    <dbReference type="NCBI Taxonomy" id="2732419"/>
    <lineage>
        <taxon>Eukaryota</taxon>
        <taxon>Fungi</taxon>
        <taxon>Fungi incertae sedis</taxon>
        <taxon>Chytridiomycota</taxon>
        <taxon>Chytridiomycota incertae sedis</taxon>
        <taxon>Chytridiomycetes</taxon>
        <taxon>Rhizophydiales</taxon>
        <taxon>Rhizophydiales incertae sedis</taxon>
        <taxon>Polyrhizophydium</taxon>
    </lineage>
</organism>
<evidence type="ECO:0000256" key="5">
    <source>
        <dbReference type="ARBA" id="ARBA00023136"/>
    </source>
</evidence>
<dbReference type="Pfam" id="PF04253">
    <property type="entry name" value="TFR_dimer"/>
    <property type="match status" value="1"/>
</dbReference>
<dbReference type="Pfam" id="PF02225">
    <property type="entry name" value="PA"/>
    <property type="match status" value="1"/>
</dbReference>
<dbReference type="InterPro" id="IPR003137">
    <property type="entry name" value="PA_domain"/>
</dbReference>
<protein>
    <submittedName>
        <fullName evidence="12">Vacuolar protein sorting-associated protein 70</fullName>
        <ecNumber evidence="12">3.4.17.21</ecNumber>
    </submittedName>
</protein>
<dbReference type="CDD" id="cd02121">
    <property type="entry name" value="PA_GCPII_like"/>
    <property type="match status" value="1"/>
</dbReference>
<comment type="similarity">
    <text evidence="2">Belongs to the peptidase M28 family. M28B subfamily.</text>
</comment>
<dbReference type="InterPro" id="IPR007273">
    <property type="entry name" value="SCAMP"/>
</dbReference>
<dbReference type="CDD" id="cd08022">
    <property type="entry name" value="M28_PSMA_like"/>
    <property type="match status" value="1"/>
</dbReference>
<evidence type="ECO:0000259" key="11">
    <source>
        <dbReference type="Pfam" id="PF04389"/>
    </source>
</evidence>
<evidence type="ECO:0000259" key="10">
    <source>
        <dbReference type="Pfam" id="PF04253"/>
    </source>
</evidence>
<keyword evidence="4 8" id="KW-1133">Transmembrane helix</keyword>
<evidence type="ECO:0000313" key="13">
    <source>
        <dbReference type="Proteomes" id="UP001527925"/>
    </source>
</evidence>
<evidence type="ECO:0000256" key="3">
    <source>
        <dbReference type="ARBA" id="ARBA00022692"/>
    </source>
</evidence>
<dbReference type="PANTHER" id="PTHR10404:SF46">
    <property type="entry name" value="VACUOLAR PROTEIN SORTING-ASSOCIATED PROTEIN 70"/>
    <property type="match status" value="1"/>
</dbReference>
<sequence length="990" mass="108169">MAAHHHNPFAIDDSDLHTNPFADPAIADALDTPAGRPEYQHYSAAAPAREEQLRKREAELAERERELRQQQEDLRRQGVHPPNWPPFYPLVHHDIDVAIAEDKRPAVRRLYQYWLAACGLLVLNMATLLIIMFSHPDNMNFIPGDFGVALVYVFFMSTASFATWYFPAYLGFKNNSSLYSYIFLLFHGFHILFLCYMAVGIPGSGSAGLITVLAVFGGGRPIAGVFAAIVFAGWVLSAMYSIVLWKTVRDFTLRSGLTLENARNEAVSAGIRSGVAQEAARQGYTRSTTGHNLTAVAHIAGSDADRAQAEAIQAEWAAAGLPNTHIKTYFPLLNRPVSRSLTLLAPERFEATLREPAVDGDDTSRDEEVVPTFLGYSPSGNVTAELVYANFGSQADFAALAARGIDVRGKIVLVRYGSAFRGHKVRAAELAGAAAVLIYSDPAEDGFVRGPVYPDGPWRPPLAVQRGTIQYPFYEGDPLTPFVAATENATRLPQSEAPSLPKIPALPISYGEAKPFLAALKGHGVAAHTIANDWQGGLDIEYWTGPAGKAHLFIDNEFAVKPIWNTMAVIEGTSEPDRAIVIGSHRDAWVYGALDPSSSAAVVIEIGRVLGKMHKRGWRPDRTIVIATWDGEEYGLLGSTEWVEDHVEILNKTAVAYINLDGAVSGPNFEASASPALANLVRKATKEVKDPQTGRRVYKRWNRRAGVDTPEGRVPRVQPLGSGSDYTPFLQHVGIAAVDMRFTGDYGVYHSNYDSFNWMAKFGDPTWKYHEALTLIVGRVLLPLAHDRVLPIDFVPYVHELRTYAKDVAAALGGASMPVEWAGRLDASIDVFEKAARKLRKEADQLRRDDADEDDAVVDAIDGRNDGLDAGVSVLAVQGGSDDGLAGIMPQQHPKHPKHSKHPKHPKDPKHRAVNDKLGFGERGFIDMAGIPGREWYRHVVYAPGEWSGYGAEMFPAIHESIRRGDSAGTDKIIASVAATLRCAAGMLAA</sequence>
<dbReference type="InterPro" id="IPR007484">
    <property type="entry name" value="Peptidase_M28"/>
</dbReference>
<evidence type="ECO:0000256" key="2">
    <source>
        <dbReference type="ARBA" id="ARBA00005634"/>
    </source>
</evidence>
<keyword evidence="12" id="KW-0645">Protease</keyword>
<feature type="domain" description="Peptidase M28" evidence="11">
    <location>
        <begin position="565"/>
        <end position="757"/>
    </location>
</feature>
<keyword evidence="3 8" id="KW-0812">Transmembrane</keyword>
<evidence type="ECO:0000256" key="7">
    <source>
        <dbReference type="SAM" id="MobiDB-lite"/>
    </source>
</evidence>
<dbReference type="InterPro" id="IPR036757">
    <property type="entry name" value="TFR-like_dimer_dom_sf"/>
</dbReference>
<feature type="transmembrane region" description="Helical" evidence="8">
    <location>
        <begin position="146"/>
        <end position="166"/>
    </location>
</feature>
<dbReference type="Pfam" id="PF04144">
    <property type="entry name" value="SCAMP"/>
    <property type="match status" value="1"/>
</dbReference>
<feature type="transmembrane region" description="Helical" evidence="8">
    <location>
        <begin position="221"/>
        <end position="245"/>
    </location>
</feature>
<evidence type="ECO:0000256" key="6">
    <source>
        <dbReference type="SAM" id="Coils"/>
    </source>
</evidence>
<dbReference type="SUPFAM" id="SSF47672">
    <property type="entry name" value="Transferrin receptor-like dimerisation domain"/>
    <property type="match status" value="1"/>
</dbReference>
<feature type="domain" description="PA" evidence="9">
    <location>
        <begin position="382"/>
        <end position="468"/>
    </location>
</feature>
<evidence type="ECO:0000256" key="8">
    <source>
        <dbReference type="SAM" id="Phobius"/>
    </source>
</evidence>
<comment type="caution">
    <text evidence="12">The sequence shown here is derived from an EMBL/GenBank/DDBJ whole genome shotgun (WGS) entry which is preliminary data.</text>
</comment>
<dbReference type="InterPro" id="IPR039373">
    <property type="entry name" value="Peptidase_M28B"/>
</dbReference>
<dbReference type="EC" id="3.4.17.21" evidence="12"/>
<dbReference type="InterPro" id="IPR046450">
    <property type="entry name" value="PA_dom_sf"/>
</dbReference>
<evidence type="ECO:0000256" key="4">
    <source>
        <dbReference type="ARBA" id="ARBA00022989"/>
    </source>
</evidence>
<dbReference type="EMBL" id="JADGIZ020000107">
    <property type="protein sequence ID" value="KAL2911478.1"/>
    <property type="molecule type" value="Genomic_DNA"/>
</dbReference>
<gene>
    <name evidence="12" type="primary">VPS70_9</name>
    <name evidence="12" type="ORF">HK105_209057</name>
</gene>
<dbReference type="SUPFAM" id="SSF52025">
    <property type="entry name" value="PA domain"/>
    <property type="match status" value="1"/>
</dbReference>
<feature type="compositionally biased region" description="Basic residues" evidence="7">
    <location>
        <begin position="893"/>
        <end position="912"/>
    </location>
</feature>
<evidence type="ECO:0000259" key="9">
    <source>
        <dbReference type="Pfam" id="PF02225"/>
    </source>
</evidence>
<dbReference type="InterPro" id="IPR007365">
    <property type="entry name" value="TFR-like_dimer_dom"/>
</dbReference>
<feature type="transmembrane region" description="Helical" evidence="8">
    <location>
        <begin position="113"/>
        <end position="134"/>
    </location>
</feature>
<dbReference type="GO" id="GO:0004181">
    <property type="term" value="F:metallocarboxypeptidase activity"/>
    <property type="evidence" value="ECO:0007669"/>
    <property type="project" value="UniProtKB-EC"/>
</dbReference>
<dbReference type="Gene3D" id="1.20.930.40">
    <property type="entry name" value="Transferrin receptor-like, dimerisation domain"/>
    <property type="match status" value="1"/>
</dbReference>